<protein>
    <submittedName>
        <fullName evidence="2">IgGFc_binding domain-containing protein</fullName>
    </submittedName>
</protein>
<name>A0AC35TGY7_9BILA</name>
<dbReference type="Proteomes" id="UP000095286">
    <property type="component" value="Unplaced"/>
</dbReference>
<evidence type="ECO:0000313" key="2">
    <source>
        <dbReference type="WBParaSite" id="RSKR_0000057500.1"/>
    </source>
</evidence>
<sequence>MTSNYMFIFFLLNLLLPCTASSSDGTDFVFSFNQDLGGRLSPALTTTIMIIPIQNDTTCSITYVQNSDNKIVTLQKNVFYGKTNEITLDSQEVLAKIHYMGDYPYLFSIVAIQDKRIFVSCKSEVKLVGRIFDPLNGWGDFFIVPSIKLAGTHYLLAVPTSTFAELGHVMVLPLRDTDEDDVKVTYVVYSNGNWYLNQTHYYNTLIGQHQPFLTIYSIENDVKYTVEIITNRPVMLSFTSTYAVSSLEEDGNGYVKTHDYITYMPMPRVSSDCNQHLLEPSAHVMAENFTTRLYAAPPNSGYNCQEKYELTVYKDSKAGKNETIYNDGTSTIEFKGLAKVSTTSNQGVMTLHRLGTIFRNNGFYEEGHFTTYVPNTSEWVTGITQFYILPKNCFIEVYTDGAGSDMDSITIDGKNLNTFSFSKNVIKLLNNEYTQFIVNLNGYGLHSFELEGKYVMYVVCTNVNSATNAAGYLAGFVRH</sequence>
<proteinExistence type="predicted"/>
<organism evidence="1 2">
    <name type="scientific">Rhabditophanes sp. KR3021</name>
    <dbReference type="NCBI Taxonomy" id="114890"/>
    <lineage>
        <taxon>Eukaryota</taxon>
        <taxon>Metazoa</taxon>
        <taxon>Ecdysozoa</taxon>
        <taxon>Nematoda</taxon>
        <taxon>Chromadorea</taxon>
        <taxon>Rhabditida</taxon>
        <taxon>Tylenchina</taxon>
        <taxon>Panagrolaimomorpha</taxon>
        <taxon>Strongyloidoidea</taxon>
        <taxon>Alloionematidae</taxon>
        <taxon>Rhabditophanes</taxon>
    </lineage>
</organism>
<evidence type="ECO:0000313" key="1">
    <source>
        <dbReference type="Proteomes" id="UP000095286"/>
    </source>
</evidence>
<accession>A0AC35TGY7</accession>
<reference evidence="2" key="1">
    <citation type="submission" date="2016-11" db="UniProtKB">
        <authorList>
            <consortium name="WormBaseParasite"/>
        </authorList>
    </citation>
    <scope>IDENTIFICATION</scope>
    <source>
        <strain evidence="2">KR3021</strain>
    </source>
</reference>
<dbReference type="WBParaSite" id="RSKR_0000057500.1">
    <property type="protein sequence ID" value="RSKR_0000057500.1"/>
    <property type="gene ID" value="RSKR_0000057500"/>
</dbReference>